<dbReference type="InterPro" id="IPR029063">
    <property type="entry name" value="SAM-dependent_MTases_sf"/>
</dbReference>
<accession>A0ABS6BE96</accession>
<evidence type="ECO:0000313" key="5">
    <source>
        <dbReference type="Proteomes" id="UP000733379"/>
    </source>
</evidence>
<keyword evidence="5" id="KW-1185">Reference proteome</keyword>
<evidence type="ECO:0000256" key="1">
    <source>
        <dbReference type="ARBA" id="ARBA00022603"/>
    </source>
</evidence>
<organism evidence="4 5">
    <name type="scientific">Nocardia albiluteola</name>
    <dbReference type="NCBI Taxonomy" id="2842303"/>
    <lineage>
        <taxon>Bacteria</taxon>
        <taxon>Bacillati</taxon>
        <taxon>Actinomycetota</taxon>
        <taxon>Actinomycetes</taxon>
        <taxon>Mycobacteriales</taxon>
        <taxon>Nocardiaceae</taxon>
        <taxon>Nocardia</taxon>
    </lineage>
</organism>
<keyword evidence="2" id="KW-0808">Transferase</keyword>
<evidence type="ECO:0000313" key="4">
    <source>
        <dbReference type="EMBL" id="MBU3068100.1"/>
    </source>
</evidence>
<dbReference type="PANTHER" id="PTHR44942">
    <property type="entry name" value="METHYLTRANSF_11 DOMAIN-CONTAINING PROTEIN"/>
    <property type="match status" value="1"/>
</dbReference>
<dbReference type="GO" id="GO:0032259">
    <property type="term" value="P:methylation"/>
    <property type="evidence" value="ECO:0007669"/>
    <property type="project" value="UniProtKB-KW"/>
</dbReference>
<feature type="region of interest" description="Disordered" evidence="3">
    <location>
        <begin position="1"/>
        <end position="23"/>
    </location>
</feature>
<gene>
    <name evidence="4" type="ORF">KO481_42115</name>
</gene>
<keyword evidence="1 4" id="KW-0489">Methyltransferase</keyword>
<dbReference type="Pfam" id="PF13489">
    <property type="entry name" value="Methyltransf_23"/>
    <property type="match status" value="1"/>
</dbReference>
<proteinExistence type="predicted"/>
<feature type="compositionally biased region" description="Basic and acidic residues" evidence="3">
    <location>
        <begin position="1"/>
        <end position="14"/>
    </location>
</feature>
<dbReference type="CDD" id="cd02440">
    <property type="entry name" value="AdoMet_MTases"/>
    <property type="match status" value="1"/>
</dbReference>
<reference evidence="4 5" key="1">
    <citation type="submission" date="2021-06" db="EMBL/GenBank/DDBJ databases">
        <title>Actinomycetes sequencing.</title>
        <authorList>
            <person name="Shan Q."/>
        </authorList>
    </citation>
    <scope>NUCLEOTIDE SEQUENCE [LARGE SCALE GENOMIC DNA]</scope>
    <source>
        <strain evidence="4 5">NEAU-G5</strain>
    </source>
</reference>
<evidence type="ECO:0000256" key="3">
    <source>
        <dbReference type="SAM" id="MobiDB-lite"/>
    </source>
</evidence>
<dbReference type="GO" id="GO:0008168">
    <property type="term" value="F:methyltransferase activity"/>
    <property type="evidence" value="ECO:0007669"/>
    <property type="project" value="UniProtKB-KW"/>
</dbReference>
<dbReference type="InterPro" id="IPR051052">
    <property type="entry name" value="Diverse_substrate_MTase"/>
</dbReference>
<evidence type="ECO:0000256" key="2">
    <source>
        <dbReference type="ARBA" id="ARBA00022679"/>
    </source>
</evidence>
<dbReference type="EMBL" id="JAHKNI010000030">
    <property type="protein sequence ID" value="MBU3068100.1"/>
    <property type="molecule type" value="Genomic_DNA"/>
</dbReference>
<dbReference type="PANTHER" id="PTHR44942:SF4">
    <property type="entry name" value="METHYLTRANSFERASE TYPE 11 DOMAIN-CONTAINING PROTEIN"/>
    <property type="match status" value="1"/>
</dbReference>
<protein>
    <submittedName>
        <fullName evidence="4">Class I SAM-dependent methyltransferase</fullName>
    </submittedName>
</protein>
<dbReference type="RefSeq" id="WP_215924276.1">
    <property type="nucleotide sequence ID" value="NZ_JAHKNI010000030.1"/>
</dbReference>
<comment type="caution">
    <text evidence="4">The sequence shown here is derived from an EMBL/GenBank/DDBJ whole genome shotgun (WGS) entry which is preliminary data.</text>
</comment>
<name>A0ABS6BE96_9NOCA</name>
<dbReference type="Gene3D" id="3.40.50.150">
    <property type="entry name" value="Vaccinia Virus protein VP39"/>
    <property type="match status" value="1"/>
</dbReference>
<dbReference type="SUPFAM" id="SSF53335">
    <property type="entry name" value="S-adenosyl-L-methionine-dependent methyltransferases"/>
    <property type="match status" value="1"/>
</dbReference>
<dbReference type="Proteomes" id="UP000733379">
    <property type="component" value="Unassembled WGS sequence"/>
</dbReference>
<sequence>MSFSTRHRDRERAESFGAGAGRYDRYRPDYPQELISDLQQLKPTSVLDVGCGTGKAAAALSARDLPTLGIEPDERMARLAQNKGIPVEISNFETWDPGTRRFDLIVSADAWHWVDPERGARQAANILPSGGHIARFWSFHVLEDSILEEFVKIYNKYAPEASVGGGRQKSTESISDPLVNNIDFASAGQRTYRWELTLSTEDWIGLICTFSDHQRLAPHSRAALLKCLRDVIENLGGSVRTSSGTFVQIARRL</sequence>